<dbReference type="AlphaFoldDB" id="A0AA39QEL0"/>
<name>A0AA39QEL0_9AGAR</name>
<feature type="domain" description="C2H2-type" evidence="3">
    <location>
        <begin position="33"/>
        <end position="60"/>
    </location>
</feature>
<accession>A0AA39QEL0</accession>
<reference evidence="4" key="1">
    <citation type="submission" date="2023-06" db="EMBL/GenBank/DDBJ databases">
        <authorList>
            <consortium name="Lawrence Berkeley National Laboratory"/>
            <person name="Ahrendt S."/>
            <person name="Sahu N."/>
            <person name="Indic B."/>
            <person name="Wong-Bajracharya J."/>
            <person name="Merenyi Z."/>
            <person name="Ke H.-M."/>
            <person name="Monk M."/>
            <person name="Kocsube S."/>
            <person name="Drula E."/>
            <person name="Lipzen A."/>
            <person name="Balint B."/>
            <person name="Henrissat B."/>
            <person name="Andreopoulos B."/>
            <person name="Martin F.M."/>
            <person name="Harder C.B."/>
            <person name="Rigling D."/>
            <person name="Ford K.L."/>
            <person name="Foster G.D."/>
            <person name="Pangilinan J."/>
            <person name="Papanicolaou A."/>
            <person name="Barry K."/>
            <person name="LaButti K."/>
            <person name="Viragh M."/>
            <person name="Koriabine M."/>
            <person name="Yan M."/>
            <person name="Riley R."/>
            <person name="Champramary S."/>
            <person name="Plett K.L."/>
            <person name="Tsai I.J."/>
            <person name="Slot J."/>
            <person name="Sipos G."/>
            <person name="Plett J."/>
            <person name="Nagy L.G."/>
            <person name="Grigoriev I.V."/>
        </authorList>
    </citation>
    <scope>NUCLEOTIDE SEQUENCE</scope>
    <source>
        <strain evidence="4">HWK02</strain>
    </source>
</reference>
<dbReference type="InterPro" id="IPR013087">
    <property type="entry name" value="Znf_C2H2_type"/>
</dbReference>
<dbReference type="PROSITE" id="PS00028">
    <property type="entry name" value="ZINC_FINGER_C2H2_1"/>
    <property type="match status" value="1"/>
</dbReference>
<dbReference type="SMART" id="SM00355">
    <property type="entry name" value="ZnF_C2H2"/>
    <property type="match status" value="3"/>
</dbReference>
<keyword evidence="1" id="KW-0862">Zinc</keyword>
<evidence type="ECO:0000313" key="5">
    <source>
        <dbReference type="Proteomes" id="UP001175228"/>
    </source>
</evidence>
<organism evidence="4 5">
    <name type="scientific">Armillaria luteobubalina</name>
    <dbReference type="NCBI Taxonomy" id="153913"/>
    <lineage>
        <taxon>Eukaryota</taxon>
        <taxon>Fungi</taxon>
        <taxon>Dikarya</taxon>
        <taxon>Basidiomycota</taxon>
        <taxon>Agaricomycotina</taxon>
        <taxon>Agaricomycetes</taxon>
        <taxon>Agaricomycetidae</taxon>
        <taxon>Agaricales</taxon>
        <taxon>Marasmiineae</taxon>
        <taxon>Physalacriaceae</taxon>
        <taxon>Armillaria</taxon>
    </lineage>
</organism>
<protein>
    <recommendedName>
        <fullName evidence="3">C2H2-type domain-containing protein</fullName>
    </recommendedName>
</protein>
<feature type="region of interest" description="Disordered" evidence="2">
    <location>
        <begin position="117"/>
        <end position="155"/>
    </location>
</feature>
<keyword evidence="1" id="KW-0863">Zinc-finger</keyword>
<dbReference type="Gene3D" id="3.30.160.60">
    <property type="entry name" value="Classic Zinc Finger"/>
    <property type="match status" value="1"/>
</dbReference>
<evidence type="ECO:0000259" key="3">
    <source>
        <dbReference type="PROSITE" id="PS50157"/>
    </source>
</evidence>
<keyword evidence="5" id="KW-1185">Reference proteome</keyword>
<evidence type="ECO:0000313" key="4">
    <source>
        <dbReference type="EMBL" id="KAK0501001.1"/>
    </source>
</evidence>
<dbReference type="Proteomes" id="UP001175228">
    <property type="component" value="Unassembled WGS sequence"/>
</dbReference>
<dbReference type="SUPFAM" id="SSF57667">
    <property type="entry name" value="beta-beta-alpha zinc fingers"/>
    <property type="match status" value="1"/>
</dbReference>
<keyword evidence="1" id="KW-0479">Metal-binding</keyword>
<dbReference type="PROSITE" id="PS50157">
    <property type="entry name" value="ZINC_FINGER_C2H2_2"/>
    <property type="match status" value="1"/>
</dbReference>
<gene>
    <name evidence="4" type="ORF">EDD18DRAFT_1146885</name>
</gene>
<evidence type="ECO:0000256" key="2">
    <source>
        <dbReference type="SAM" id="MobiDB-lite"/>
    </source>
</evidence>
<sequence>MFLSHLSWKTLPANLLHLCTRFSSTIARRGQRWECSECHTGASRHEDLTEHMKIHAKTAENHRVCPDCPVLLPQTCDLDGHRLRHHSGDEKFKCTEDPDCLWGGSTEDGLAHHRRKYHGKAAPNGDGISSATPYESEPTDNPPPSLELSSRDLNPPVDGTKTLTAQTIVFPEAPDGQAQVVTMDEDVRLPLASPGTGSKQDNPYYSSRARLLSSASSTGLDKDLDNIPSLGGRLDGVDTSEIALLKTGPLGLMDDAMAAMNTINLLVSAQAPAGSHHGMAHRAHPRN</sequence>
<evidence type="ECO:0000256" key="1">
    <source>
        <dbReference type="PROSITE-ProRule" id="PRU00042"/>
    </source>
</evidence>
<dbReference type="EMBL" id="JAUEPU010000007">
    <property type="protein sequence ID" value="KAK0501001.1"/>
    <property type="molecule type" value="Genomic_DNA"/>
</dbReference>
<dbReference type="GO" id="GO:0008270">
    <property type="term" value="F:zinc ion binding"/>
    <property type="evidence" value="ECO:0007669"/>
    <property type="project" value="UniProtKB-KW"/>
</dbReference>
<proteinExistence type="predicted"/>
<comment type="caution">
    <text evidence="4">The sequence shown here is derived from an EMBL/GenBank/DDBJ whole genome shotgun (WGS) entry which is preliminary data.</text>
</comment>
<dbReference type="InterPro" id="IPR036236">
    <property type="entry name" value="Znf_C2H2_sf"/>
</dbReference>